<dbReference type="Pfam" id="PF13604">
    <property type="entry name" value="AAA_30"/>
    <property type="match status" value="1"/>
</dbReference>
<dbReference type="RefSeq" id="WP_233345630.1">
    <property type="nucleotide sequence ID" value="NZ_RBII01000002.1"/>
</dbReference>
<dbReference type="InterPro" id="IPR038720">
    <property type="entry name" value="YprB_RNase_H-like_dom"/>
</dbReference>
<dbReference type="AlphaFoldDB" id="A0A420WFE9"/>
<dbReference type="InParanoid" id="A0A420WFE9"/>
<accession>A0A420WFE9</accession>
<dbReference type="NCBIfam" id="TIGR03491">
    <property type="entry name" value="TM0106 family RecB-like putative nuclease"/>
    <property type="match status" value="1"/>
</dbReference>
<dbReference type="PANTHER" id="PTHR43788:SF8">
    <property type="entry name" value="DNA-BINDING PROTEIN SMUBP-2"/>
    <property type="match status" value="1"/>
</dbReference>
<keyword evidence="8" id="KW-1185">Reference proteome</keyword>
<proteinExistence type="predicted"/>
<dbReference type="Gene3D" id="3.40.50.300">
    <property type="entry name" value="P-loop containing nucleotide triphosphate hydrolases"/>
    <property type="match status" value="2"/>
</dbReference>
<keyword evidence="4" id="KW-0067">ATP-binding</keyword>
<dbReference type="GO" id="GO:0016787">
    <property type="term" value="F:hydrolase activity"/>
    <property type="evidence" value="ECO:0007669"/>
    <property type="project" value="UniProtKB-KW"/>
</dbReference>
<dbReference type="GO" id="GO:0043139">
    <property type="term" value="F:5'-3' DNA helicase activity"/>
    <property type="evidence" value="ECO:0007669"/>
    <property type="project" value="TreeGrafter"/>
</dbReference>
<dbReference type="InterPro" id="IPR050534">
    <property type="entry name" value="Coronavir_polyprotein_1ab"/>
</dbReference>
<evidence type="ECO:0000256" key="3">
    <source>
        <dbReference type="ARBA" id="ARBA00022806"/>
    </source>
</evidence>
<dbReference type="GO" id="GO:0005524">
    <property type="term" value="F:ATP binding"/>
    <property type="evidence" value="ECO:0007669"/>
    <property type="project" value="UniProtKB-KW"/>
</dbReference>
<feature type="domain" description="YprB ribonuclease H-like" evidence="6">
    <location>
        <begin position="300"/>
        <end position="483"/>
    </location>
</feature>
<evidence type="ECO:0000256" key="4">
    <source>
        <dbReference type="ARBA" id="ARBA00022840"/>
    </source>
</evidence>
<keyword evidence="1" id="KW-0547">Nucleotide-binding</keyword>
<evidence type="ECO:0000313" key="8">
    <source>
        <dbReference type="Proteomes" id="UP000282211"/>
    </source>
</evidence>
<name>A0A420WFE9_9PROT</name>
<dbReference type="Pfam" id="PF13482">
    <property type="entry name" value="RNase_H_2"/>
    <property type="match status" value="1"/>
</dbReference>
<dbReference type="InterPro" id="IPR047187">
    <property type="entry name" value="SF1_C_Upf1"/>
</dbReference>
<evidence type="ECO:0000313" key="7">
    <source>
        <dbReference type="EMBL" id="RKQ69724.1"/>
    </source>
</evidence>
<dbReference type="SUPFAM" id="SSF52540">
    <property type="entry name" value="P-loop containing nucleoside triphosphate hydrolases"/>
    <property type="match status" value="1"/>
</dbReference>
<evidence type="ECO:0000256" key="2">
    <source>
        <dbReference type="ARBA" id="ARBA00022801"/>
    </source>
</evidence>
<feature type="domain" description="DNA2/NAM7 helicase-like C-terminal" evidence="5">
    <location>
        <begin position="885"/>
        <end position="1076"/>
    </location>
</feature>
<protein>
    <recommendedName>
        <fullName evidence="9">AAA domain-containing protein</fullName>
    </recommendedName>
</protein>
<keyword evidence="3" id="KW-0347">Helicase</keyword>
<organism evidence="7 8">
    <name type="scientific">Litorimonas taeanensis</name>
    <dbReference type="NCBI Taxonomy" id="568099"/>
    <lineage>
        <taxon>Bacteria</taxon>
        <taxon>Pseudomonadati</taxon>
        <taxon>Pseudomonadota</taxon>
        <taxon>Alphaproteobacteria</taxon>
        <taxon>Maricaulales</taxon>
        <taxon>Robiginitomaculaceae</taxon>
    </lineage>
</organism>
<dbReference type="InterPro" id="IPR027417">
    <property type="entry name" value="P-loop_NTPase"/>
</dbReference>
<evidence type="ECO:0000259" key="6">
    <source>
        <dbReference type="Pfam" id="PF13482"/>
    </source>
</evidence>
<keyword evidence="2" id="KW-0378">Hydrolase</keyword>
<dbReference type="InterPro" id="IPR019993">
    <property type="entry name" value="RecB_nuclease_TM0106_put"/>
</dbReference>
<evidence type="ECO:0000259" key="5">
    <source>
        <dbReference type="Pfam" id="PF13087"/>
    </source>
</evidence>
<dbReference type="PANTHER" id="PTHR43788">
    <property type="entry name" value="DNA2/NAM7 HELICASE FAMILY MEMBER"/>
    <property type="match status" value="1"/>
</dbReference>
<comment type="caution">
    <text evidence="7">The sequence shown here is derived from an EMBL/GenBank/DDBJ whole genome shotgun (WGS) entry which is preliminary data.</text>
</comment>
<dbReference type="EMBL" id="RBII01000002">
    <property type="protein sequence ID" value="RKQ69724.1"/>
    <property type="molecule type" value="Genomic_DNA"/>
</dbReference>
<sequence>MESEYASAMERLKLGDESIAELMDAEDVVLASLQQKGYAHEDAFTERLKTLGKDVLETKRATPQQTFDATLEAMKAGQEVITQGYLSLGQFGGFTDYLVRVPGASNFGNYHYEVWDTKLSKKLKPYFAIQLCCYIEMLEAIQGVRPKQMVVVLGDETEARLNVDNYFAYYQNLKSAFLAFHAEPPKGLPDPNISKSYGRWSDLAHEQLVERDHLSLVANISRSQVKNLEKAGIFTMQALADSELTSIPNMSGNVFARAKAQAKLQIASRGKEIPDYTILPHETGAQRGLAILPPHSGNDVFFDIEGCPHIEGGLEYLWGNTYFDKSGTKQFKEFWAHDYKQEKTIFTEFIDWIYGLWLEDPTMHVYHYANYEIAAIRKLMGRYGVCEEKVDNLLRNNVFVDLYNVVRHGIMIGEPRYSIKNVEHIYRGKRDTDVASGGESIVVYENWREDPDGLTWETSKVLNSIRDYNIDDCDSTQELTVWLRDEQAKHNIAYLVPDGEGEKEVPEEVTDITQLRDRLLEASETQEDVKRAALLDVLAWSLEFHRRENKPTWWRLYERLGWTEPEFFDDMDCLAGLTRTATEPYLPTSRARNHVYEYAYDTNQPFKGSGKKFYVLGEENMKISRYAYDPDAGLISFQYKEPLPNRLSILPDEYVRPVPIPGAIKAVIETLFETDFEPCAIVDFLTRSRPRITGFSGGDIIRTEADFMAEIIQAATNLDNSYLCIQGPPGAGKTYTAKHIIGELLRQGKRVGISSNSHKAIINLMKGVAEYVDGESIDCSIVKAGGDKEDEIFDRDNVNYVASVTKFTPKDGCCFGGTAWAFSNEHVKDSFDYLFIDEAGQVSVANMIGMSQSCSNIILMGDQMQLGQPIQGTHPGESGMSILDYLLEDHATIPSDIGVFLPKTFRMHPNVCDLISRQVYEGKLSSDEVTHKHIVETSGPLITQPSGVCFVPVAHEGNTQGSPEEVEHISAIANELIGSPYWPDPEGNERVIGWGDVLFVAPYNYQVNLLRAALGDSAKIGSIDKFQGQEAPIVILSMCASDAADSPRGIDFLFSKNRMNVAISRAQALAIVVGNPKLAQTSVNSLKQMEQINFFCDIVR</sequence>
<evidence type="ECO:0000256" key="1">
    <source>
        <dbReference type="ARBA" id="ARBA00022741"/>
    </source>
</evidence>
<gene>
    <name evidence="7" type="ORF">DES40_2529</name>
</gene>
<dbReference type="Pfam" id="PF13087">
    <property type="entry name" value="AAA_12"/>
    <property type="match status" value="1"/>
</dbReference>
<dbReference type="CDD" id="cd18808">
    <property type="entry name" value="SF1_C_Upf1"/>
    <property type="match status" value="1"/>
</dbReference>
<dbReference type="InterPro" id="IPR012337">
    <property type="entry name" value="RNaseH-like_sf"/>
</dbReference>
<dbReference type="InterPro" id="IPR041679">
    <property type="entry name" value="DNA2/NAM7-like_C"/>
</dbReference>
<dbReference type="Proteomes" id="UP000282211">
    <property type="component" value="Unassembled WGS sequence"/>
</dbReference>
<reference evidence="7 8" key="1">
    <citation type="submission" date="2018-10" db="EMBL/GenBank/DDBJ databases">
        <title>Genomic Encyclopedia of Type Strains, Phase IV (KMG-IV): sequencing the most valuable type-strain genomes for metagenomic binning, comparative biology and taxonomic classification.</title>
        <authorList>
            <person name="Goeker M."/>
        </authorList>
    </citation>
    <scope>NUCLEOTIDE SEQUENCE [LARGE SCALE GENOMIC DNA]</scope>
    <source>
        <strain evidence="7 8">DSM 22008</strain>
    </source>
</reference>
<dbReference type="CDD" id="cd17934">
    <property type="entry name" value="DEXXQc_Upf1-like"/>
    <property type="match status" value="1"/>
</dbReference>
<evidence type="ECO:0008006" key="9">
    <source>
        <dbReference type="Google" id="ProtNLM"/>
    </source>
</evidence>
<dbReference type="SUPFAM" id="SSF53098">
    <property type="entry name" value="Ribonuclease H-like"/>
    <property type="match status" value="1"/>
</dbReference>